<dbReference type="Proteomes" id="UP000267464">
    <property type="component" value="Unassembled WGS sequence"/>
</dbReference>
<dbReference type="Pfam" id="PF26002">
    <property type="entry name" value="Beta-barrel_AprE"/>
    <property type="match status" value="1"/>
</dbReference>
<dbReference type="Gene3D" id="2.40.30.170">
    <property type="match status" value="1"/>
</dbReference>
<dbReference type="PANTHER" id="PTHR30386">
    <property type="entry name" value="MEMBRANE FUSION SUBUNIT OF EMRAB-TOLC MULTIDRUG EFFLUX PUMP"/>
    <property type="match status" value="1"/>
</dbReference>
<protein>
    <submittedName>
        <fullName evidence="4">HlyD family efflux transporter periplasmic adaptor subunit</fullName>
    </submittedName>
</protein>
<evidence type="ECO:0000313" key="5">
    <source>
        <dbReference type="Proteomes" id="UP000267464"/>
    </source>
</evidence>
<comment type="caution">
    <text evidence="4">The sequence shown here is derived from an EMBL/GenBank/DDBJ whole genome shotgun (WGS) entry which is preliminary data.</text>
</comment>
<dbReference type="PANTHER" id="PTHR30386:SF28">
    <property type="entry name" value="EXPORTED PROTEIN"/>
    <property type="match status" value="1"/>
</dbReference>
<evidence type="ECO:0000259" key="2">
    <source>
        <dbReference type="Pfam" id="PF25973"/>
    </source>
</evidence>
<reference evidence="4 5" key="2">
    <citation type="submission" date="2018-12" db="EMBL/GenBank/DDBJ databases">
        <title>Rhizobacter gummiphilus sp. nov., a rubber-degrading bacterium isolated from the soil of a botanical garden in Japan.</title>
        <authorList>
            <person name="Shunsuke S.S."/>
        </authorList>
    </citation>
    <scope>NUCLEOTIDE SEQUENCE [LARGE SCALE GENOMIC DNA]</scope>
    <source>
        <strain evidence="4 5">S-16</strain>
    </source>
</reference>
<feature type="coiled-coil region" evidence="1">
    <location>
        <begin position="193"/>
        <end position="227"/>
    </location>
</feature>
<dbReference type="AlphaFoldDB" id="A0A3N7HR56"/>
<evidence type="ECO:0000259" key="3">
    <source>
        <dbReference type="Pfam" id="PF26002"/>
    </source>
</evidence>
<dbReference type="OrthoDB" id="9775513at2"/>
<feature type="domain" description="AprE-like beta-barrel" evidence="3">
    <location>
        <begin position="303"/>
        <end position="399"/>
    </location>
</feature>
<dbReference type="EMBL" id="QUSW01000004">
    <property type="protein sequence ID" value="RQP23676.1"/>
    <property type="molecule type" value="Genomic_DNA"/>
</dbReference>
<keyword evidence="5" id="KW-1185">Reference proteome</keyword>
<evidence type="ECO:0000313" key="4">
    <source>
        <dbReference type="EMBL" id="RQP23676.1"/>
    </source>
</evidence>
<name>A0A3N7HR56_9BURK</name>
<dbReference type="PRINTS" id="PR01490">
    <property type="entry name" value="RTXTOXIND"/>
</dbReference>
<dbReference type="InterPro" id="IPR058982">
    <property type="entry name" value="Beta-barrel_AprE"/>
</dbReference>
<dbReference type="Pfam" id="PF25973">
    <property type="entry name" value="BSH_CzcB"/>
    <property type="match status" value="1"/>
</dbReference>
<dbReference type="InterPro" id="IPR050739">
    <property type="entry name" value="MFP"/>
</dbReference>
<keyword evidence="1" id="KW-0175">Coiled coil</keyword>
<evidence type="ECO:0000256" key="1">
    <source>
        <dbReference type="SAM" id="Coils"/>
    </source>
</evidence>
<reference evidence="4 5" key="1">
    <citation type="submission" date="2018-08" db="EMBL/GenBank/DDBJ databases">
        <authorList>
            <person name="Khan S.A."/>
            <person name="Jeon C.O."/>
            <person name="Chun B.H."/>
            <person name="Jeong S.E."/>
        </authorList>
    </citation>
    <scope>NUCLEOTIDE SEQUENCE [LARGE SCALE GENOMIC DNA]</scope>
    <source>
        <strain evidence="4 5">S-16</strain>
    </source>
</reference>
<proteinExistence type="predicted"/>
<gene>
    <name evidence="4" type="ORF">DZC73_16225</name>
</gene>
<sequence length="423" mass="46346">MTTPLFRMEALNARSGRWTGRIVLARPVPMRVAAWVSAALVATLVAFAVMGEYTRTVRVAGQLVPAAGTLQAVSPQFGRVTHKRVHDGETVRAGQVLYELSSERASDGDGIDRRIEMALKMRGDMLAQERDLQTRQLQDRERSLSARSRMLDGELARLDQELVLQKARVDSALRMADRFRGLRQQGFVSEVQLTQSENDLSDQQSRLQSLERARLASSRDLVQLREEAGQIAGQIHLNGAQTERAMAMLEQEAAEHQGRSRIQVLAPADGTVTALAAEPGQTVQAGTVLASVIPAGSDLEAHLLVPSRAVGFIEQGQDVRLRLSAFPYQKFGQATGTVLRVEHSPLTQSAQGDGTPAAGQQAGNETMYRVVVRLARQTVLAYGREQPYRAGMTLDADIRQDRRRLVEWVIDPLLSAAKGRAGS</sequence>
<dbReference type="InterPro" id="IPR058647">
    <property type="entry name" value="BSH_CzcB-like"/>
</dbReference>
<organism evidence="4 5">
    <name type="scientific">Piscinibacter terrae</name>
    <dbReference type="NCBI Taxonomy" id="2496871"/>
    <lineage>
        <taxon>Bacteria</taxon>
        <taxon>Pseudomonadati</taxon>
        <taxon>Pseudomonadota</taxon>
        <taxon>Betaproteobacteria</taxon>
        <taxon>Burkholderiales</taxon>
        <taxon>Sphaerotilaceae</taxon>
        <taxon>Piscinibacter</taxon>
    </lineage>
</organism>
<dbReference type="Gene3D" id="2.40.50.100">
    <property type="match status" value="1"/>
</dbReference>
<dbReference type="RefSeq" id="WP_124541395.1">
    <property type="nucleotide sequence ID" value="NZ_QUSW01000004.1"/>
</dbReference>
<feature type="domain" description="CzcB-like barrel-sandwich hybrid" evidence="2">
    <location>
        <begin position="77"/>
        <end position="289"/>
    </location>
</feature>
<accession>A0A3N7HR56</accession>